<accession>A0A0Q0W4P6</accession>
<dbReference type="Gene3D" id="3.40.50.2000">
    <property type="entry name" value="Glycogen Phosphorylase B"/>
    <property type="match status" value="1"/>
</dbReference>
<name>A0A0Q0W4P6_9FLAO</name>
<dbReference type="PANTHER" id="PTHR46401:SF2">
    <property type="entry name" value="GLYCOSYLTRANSFERASE WBBK-RELATED"/>
    <property type="match status" value="1"/>
</dbReference>
<protein>
    <submittedName>
        <fullName evidence="3">Glycosyltransferase</fullName>
    </submittedName>
</protein>
<dbReference type="Pfam" id="PF00534">
    <property type="entry name" value="Glycos_transf_1"/>
    <property type="match status" value="1"/>
</dbReference>
<keyword evidence="1 3" id="KW-0808">Transferase</keyword>
<dbReference type="AlphaFoldDB" id="A0A0Q0W4P6"/>
<dbReference type="SUPFAM" id="SSF53756">
    <property type="entry name" value="UDP-Glycosyltransferase/glycogen phosphorylase"/>
    <property type="match status" value="1"/>
</dbReference>
<proteinExistence type="predicted"/>
<organism evidence="3 4">
    <name type="scientific">Flavobacterium aquidurense</name>
    <dbReference type="NCBI Taxonomy" id="362413"/>
    <lineage>
        <taxon>Bacteria</taxon>
        <taxon>Pseudomonadati</taxon>
        <taxon>Bacteroidota</taxon>
        <taxon>Flavobacteriia</taxon>
        <taxon>Flavobacteriales</taxon>
        <taxon>Flavobacteriaceae</taxon>
        <taxon>Flavobacterium</taxon>
    </lineage>
</organism>
<evidence type="ECO:0000259" key="2">
    <source>
        <dbReference type="Pfam" id="PF00534"/>
    </source>
</evidence>
<dbReference type="Proteomes" id="UP000050443">
    <property type="component" value="Unassembled WGS sequence"/>
</dbReference>
<dbReference type="InterPro" id="IPR001296">
    <property type="entry name" value="Glyco_trans_1"/>
</dbReference>
<reference evidence="3 4" key="1">
    <citation type="submission" date="2014-09" db="EMBL/GenBank/DDBJ databases">
        <title>Genome sequence of Flavobacterium aquidurense RC62.</title>
        <authorList>
            <person name="Kim J.F."/>
            <person name="Kwak M.-J."/>
        </authorList>
    </citation>
    <scope>NUCLEOTIDE SEQUENCE [LARGE SCALE GENOMIC DNA]</scope>
    <source>
        <strain evidence="3 4">RC62</strain>
    </source>
</reference>
<dbReference type="STRING" id="362413.RC62_3931"/>
<gene>
    <name evidence="3" type="ORF">RC62_3931</name>
</gene>
<dbReference type="EMBL" id="JRLF01000007">
    <property type="protein sequence ID" value="KQB41586.1"/>
    <property type="molecule type" value="Genomic_DNA"/>
</dbReference>
<evidence type="ECO:0000313" key="3">
    <source>
        <dbReference type="EMBL" id="KQB41586.1"/>
    </source>
</evidence>
<dbReference type="PATRIC" id="fig|362413.3.peg.3857"/>
<dbReference type="GO" id="GO:0016757">
    <property type="term" value="F:glycosyltransferase activity"/>
    <property type="evidence" value="ECO:0007669"/>
    <property type="project" value="InterPro"/>
</dbReference>
<dbReference type="RefSeq" id="WP_055093203.1">
    <property type="nucleotide sequence ID" value="NZ_JRLF01000007.1"/>
</dbReference>
<dbReference type="OrthoDB" id="1395864at2"/>
<dbReference type="PANTHER" id="PTHR46401">
    <property type="entry name" value="GLYCOSYLTRANSFERASE WBBK-RELATED"/>
    <property type="match status" value="1"/>
</dbReference>
<evidence type="ECO:0000256" key="1">
    <source>
        <dbReference type="ARBA" id="ARBA00022679"/>
    </source>
</evidence>
<evidence type="ECO:0000313" key="4">
    <source>
        <dbReference type="Proteomes" id="UP000050443"/>
    </source>
</evidence>
<comment type="caution">
    <text evidence="3">The sequence shown here is derived from an EMBL/GenBank/DDBJ whole genome shotgun (WGS) entry which is preliminary data.</text>
</comment>
<dbReference type="GO" id="GO:0009103">
    <property type="term" value="P:lipopolysaccharide biosynthetic process"/>
    <property type="evidence" value="ECO:0007669"/>
    <property type="project" value="TreeGrafter"/>
</dbReference>
<feature type="domain" description="Glycosyl transferase family 1" evidence="2">
    <location>
        <begin position="192"/>
        <end position="341"/>
    </location>
</feature>
<sequence>MKFVIISHVMHNSEQDLFYAYAPYVREMNIWFKYVDEVIVVAPLQSKQPTAIDIAYKHNKIDFKAVPDFNLTSLKNSLLSVFKLPVIFWRIFLAMKNANHIHLRCPGNMGLIGCFVQILFPAKPKTAKYAGNWDPQSKQPLTYKMQKWILSNTFLTRNMQVLVYGDWHNQSKNIKPFFTATYAQAEKENSTKTDFDTTIEFIFTGSLVSGKNPFYAIELVHQLIKKGHKVNLNIYGEGSERAKLENYIKTNNLERLVVLHGNQNHETLKKAYQKSHFVILPSKSEGWPKAIAEGMFWDCIPIASKVSCVPFMLDYGNRGILLEMDLEKDVNKINEIIDDEKTFLEKSMLAAKWSQNYTTDLFENEIKKLLSK</sequence>